<keyword evidence="3" id="KW-1185">Reference proteome</keyword>
<dbReference type="EMBL" id="STGX01000007">
    <property type="protein sequence ID" value="THV28727.1"/>
    <property type="molecule type" value="Genomic_DNA"/>
</dbReference>
<dbReference type="AlphaFoldDB" id="A0A4S8PED0"/>
<dbReference type="InterPro" id="IPR032724">
    <property type="entry name" value="SCP1.201-like"/>
</dbReference>
<dbReference type="Proteomes" id="UP000305792">
    <property type="component" value="Unassembled WGS sequence"/>
</dbReference>
<accession>A0A4S8PED0</accession>
<dbReference type="Pfam" id="PF14428">
    <property type="entry name" value="DddA-like"/>
    <property type="match status" value="1"/>
</dbReference>
<proteinExistence type="predicted"/>
<evidence type="ECO:0000256" key="1">
    <source>
        <dbReference type="SAM" id="MobiDB-lite"/>
    </source>
</evidence>
<comment type="caution">
    <text evidence="2">The sequence shown here is derived from an EMBL/GenBank/DDBJ whole genome shotgun (WGS) entry which is preliminary data.</text>
</comment>
<feature type="region of interest" description="Disordered" evidence="1">
    <location>
        <begin position="154"/>
        <end position="177"/>
    </location>
</feature>
<evidence type="ECO:0000313" key="3">
    <source>
        <dbReference type="Proteomes" id="UP000305792"/>
    </source>
</evidence>
<protein>
    <submittedName>
        <fullName evidence="2">Uncharacterized protein</fullName>
    </submittedName>
</protein>
<gene>
    <name evidence="2" type="ORF">E9998_11520</name>
</gene>
<reference evidence="2 3" key="1">
    <citation type="journal article" date="2018" name="Int. J. Syst. Evol. Microbiol.">
        <title>Glycomyces paridis sp. nov., isolated from the medicinal plant Paris polyphylla.</title>
        <authorList>
            <person name="Fang X.M."/>
            <person name="Bai J.L."/>
            <person name="Su J."/>
            <person name="Zhao L.L."/>
            <person name="Liu H.Y."/>
            <person name="Ma B.P."/>
            <person name="Zhang Y.Q."/>
            <person name="Yu L.Y."/>
        </authorList>
    </citation>
    <scope>NUCLEOTIDE SEQUENCE [LARGE SCALE GENOMIC DNA]</scope>
    <source>
        <strain evidence="2 3">CPCC 204357</strain>
    </source>
</reference>
<name>A0A4S8PED0_9ACTN</name>
<organism evidence="2 3">
    <name type="scientific">Glycomyces paridis</name>
    <dbReference type="NCBI Taxonomy" id="2126555"/>
    <lineage>
        <taxon>Bacteria</taxon>
        <taxon>Bacillati</taxon>
        <taxon>Actinomycetota</taxon>
        <taxon>Actinomycetes</taxon>
        <taxon>Glycomycetales</taxon>
        <taxon>Glycomycetaceae</taxon>
        <taxon>Glycomyces</taxon>
    </lineage>
</organism>
<sequence length="271" mass="29143">MRKGPALARVDDISAALGVSRSEAEGLAGQLAVSKQQTEDLQAGIAALGAEASANRASAAARSIEGLMAEAARLAERISEVQAQVVAIGQSGLLSTGTGTPAQSAAPTGRARRLADFNPRRSHPEAVQEIRRVGYPRNAEGRTSARALVYTADGEQLNREPLKPHRKGEAPERPELHEPWASSEDMKTTWHVEGDAAAMIRKDRLQDAAFYLNVPLCGSRQGESELPDPEGCAENFRHVIPRDTVAYVHVVREGRVPYRQKITGTGEGIKE</sequence>
<feature type="compositionally biased region" description="Basic and acidic residues" evidence="1">
    <location>
        <begin position="156"/>
        <end position="177"/>
    </location>
</feature>
<evidence type="ECO:0000313" key="2">
    <source>
        <dbReference type="EMBL" id="THV28727.1"/>
    </source>
</evidence>